<dbReference type="SUPFAM" id="SSF48317">
    <property type="entry name" value="Acid phosphatase/Vanadium-dependent haloperoxidase"/>
    <property type="match status" value="1"/>
</dbReference>
<dbReference type="RefSeq" id="WP_106661108.1">
    <property type="nucleotide sequence ID" value="NZ_PJEO01000056.1"/>
</dbReference>
<reference evidence="3 4" key="1">
    <citation type="submission" date="2017-12" db="EMBL/GenBank/DDBJ databases">
        <title>Confluentibacter flavum sp. nov., isolated from the saline lake.</title>
        <authorList>
            <person name="Yu L."/>
        </authorList>
    </citation>
    <scope>NUCLEOTIDE SEQUENCE [LARGE SCALE GENOMIC DNA]</scope>
    <source>
        <strain evidence="3 4">3B</strain>
    </source>
</reference>
<dbReference type="EMBL" id="PJEO01000056">
    <property type="protein sequence ID" value="PKQ43691.1"/>
    <property type="molecule type" value="Genomic_DNA"/>
</dbReference>
<dbReference type="InterPro" id="IPR000326">
    <property type="entry name" value="PAP2/HPO"/>
</dbReference>
<sequence length="279" mass="30799">MLNFKTLIALSTYILFSSNSLAQEDTTTTKNKIWKQLAYDGKFTLQSVGNGFTQPLRWQKDDFITAGGIVAGSGILYLTDNDARDFFQNHQNDVPQVIKEFGWYFGSPQNFFMISAGVYGFGLITDNEKVRHTGVLIISSAVSSGIIQSVTKTAVGRARPLSGNRDDFKPFDGTPGYHSFPSGHAILSFSMAHAIAKQFNNFWVKAGIYTVGSIAPISRLWEDAHWLSDVGLGIAISIVVVDGVDNFMKKKNAYNYSKPKQINWQMKAGYGTLGFVGTF</sequence>
<evidence type="ECO:0000313" key="3">
    <source>
        <dbReference type="EMBL" id="PKQ43691.1"/>
    </source>
</evidence>
<evidence type="ECO:0000256" key="1">
    <source>
        <dbReference type="SAM" id="SignalP"/>
    </source>
</evidence>
<protein>
    <submittedName>
        <fullName evidence="3">Phosphoesterase</fullName>
    </submittedName>
</protein>
<feature type="chain" id="PRO_5014788032" evidence="1">
    <location>
        <begin position="23"/>
        <end position="279"/>
    </location>
</feature>
<dbReference type="Gene3D" id="1.20.144.10">
    <property type="entry name" value="Phosphatidic acid phosphatase type 2/haloperoxidase"/>
    <property type="match status" value="1"/>
</dbReference>
<feature type="signal peptide" evidence="1">
    <location>
        <begin position="1"/>
        <end position="22"/>
    </location>
</feature>
<keyword evidence="1" id="KW-0732">Signal</keyword>
<keyword evidence="4" id="KW-1185">Reference proteome</keyword>
<evidence type="ECO:0000259" key="2">
    <source>
        <dbReference type="Pfam" id="PF01569"/>
    </source>
</evidence>
<dbReference type="Proteomes" id="UP000233435">
    <property type="component" value="Unassembled WGS sequence"/>
</dbReference>
<dbReference type="OrthoDB" id="9773582at2"/>
<dbReference type="InterPro" id="IPR036938">
    <property type="entry name" value="PAP2/HPO_sf"/>
</dbReference>
<feature type="domain" description="Phosphatidic acid phosphatase type 2/haloperoxidase" evidence="2">
    <location>
        <begin position="136"/>
        <end position="241"/>
    </location>
</feature>
<organism evidence="3 4">
    <name type="scientific">Confluentibacter flavum</name>
    <dbReference type="NCBI Taxonomy" id="1909700"/>
    <lineage>
        <taxon>Bacteria</taxon>
        <taxon>Pseudomonadati</taxon>
        <taxon>Bacteroidota</taxon>
        <taxon>Flavobacteriia</taxon>
        <taxon>Flavobacteriales</taxon>
        <taxon>Flavobacteriaceae</taxon>
        <taxon>Confluentibacter</taxon>
    </lineage>
</organism>
<accession>A0A2N3HFD3</accession>
<dbReference type="AlphaFoldDB" id="A0A2N3HFD3"/>
<evidence type="ECO:0000313" key="4">
    <source>
        <dbReference type="Proteomes" id="UP000233435"/>
    </source>
</evidence>
<dbReference type="Pfam" id="PF01569">
    <property type="entry name" value="PAP2"/>
    <property type="match status" value="1"/>
</dbReference>
<gene>
    <name evidence="3" type="ORF">CSW08_16950</name>
</gene>
<name>A0A2N3HFD3_9FLAO</name>
<comment type="caution">
    <text evidence="3">The sequence shown here is derived from an EMBL/GenBank/DDBJ whole genome shotgun (WGS) entry which is preliminary data.</text>
</comment>
<proteinExistence type="predicted"/>